<dbReference type="EMBL" id="NDHI03003433">
    <property type="protein sequence ID" value="PNJ52401.1"/>
    <property type="molecule type" value="Genomic_DNA"/>
</dbReference>
<keyword evidence="5" id="KW-0276">Fatty acid metabolism</keyword>
<dbReference type="PRINTS" id="PR00075">
    <property type="entry name" value="FACDDSATRASE"/>
</dbReference>
<evidence type="ECO:0000313" key="15">
    <source>
        <dbReference type="Proteomes" id="UP000001595"/>
    </source>
</evidence>
<reference evidence="14" key="3">
    <citation type="submission" date="2025-05" db="UniProtKB">
        <authorList>
            <consortium name="Ensembl"/>
        </authorList>
    </citation>
    <scope>IDENTIFICATION</scope>
</reference>
<evidence type="ECO:0000256" key="8">
    <source>
        <dbReference type="ARBA" id="ARBA00023098"/>
    </source>
</evidence>
<reference evidence="14 15" key="1">
    <citation type="submission" date="2008-02" db="EMBL/GenBank/DDBJ databases">
        <title>A 6x draft sequence assembly of the Pongo pygmaeus abelii genome.</title>
        <authorList>
            <person name="Wilson R.K."/>
            <person name="Mardis E."/>
        </authorList>
    </citation>
    <scope>NUCLEOTIDE SEQUENCE [LARGE SCALE GENOMIC DNA]</scope>
</reference>
<dbReference type="PANTHER" id="PTHR11351">
    <property type="entry name" value="ACYL-COA DESATURASE"/>
    <property type="match status" value="1"/>
</dbReference>
<evidence type="ECO:0000256" key="1">
    <source>
        <dbReference type="ARBA" id="ARBA00004141"/>
    </source>
</evidence>
<dbReference type="AlphaFoldDB" id="A0A2J8V4I0"/>
<evidence type="ECO:0000256" key="5">
    <source>
        <dbReference type="ARBA" id="ARBA00022832"/>
    </source>
</evidence>
<keyword evidence="10 11" id="KW-0275">Fatty acid biosynthesis</keyword>
<sequence>MPGPATDAGKIAFCDAKEEIRAGLESSERGGGRERPGARGQRQNIVWRNVVLMSLLHLGAVYSLVLVPKAKPLTLLWAYFCFLLAALGVTAGAHRLWSHRSYRAKLPLRIFLAVANSMAFQNDIFEWSRDHRAHHKYSETDADPHNARRGFFFSHIGWLFVRKHRDVIEKGRKLDVTDLLADPVVRIQRNTQHIQRQGRALNQEAACEMLREWHQGHILKVTLPGLHILALLHTHCNHSEKCCLMLHALSVSLEVF</sequence>
<dbReference type="Proteomes" id="UP000001595">
    <property type="component" value="Chromosome 4"/>
</dbReference>
<comment type="cofactor">
    <cofactor evidence="11">
        <name>Fe(2+)</name>
        <dbReference type="ChEBI" id="CHEBI:29033"/>
    </cofactor>
</comment>
<keyword evidence="15" id="KW-1185">Reference proteome</keyword>
<keyword evidence="3 11" id="KW-0444">Lipid biosynthesis</keyword>
<comment type="subcellular location">
    <subcellularLocation>
        <location evidence="1">Membrane</location>
        <topology evidence="1">Multi-pass membrane protein</topology>
    </subcellularLocation>
</comment>
<accession>A0A2J8V4I0</accession>
<accession>A0A8I5YQR4</accession>
<dbReference type="GO" id="GO:0006636">
    <property type="term" value="P:unsaturated fatty acid biosynthetic process"/>
    <property type="evidence" value="ECO:0007669"/>
    <property type="project" value="TreeGrafter"/>
</dbReference>
<evidence type="ECO:0000256" key="6">
    <source>
        <dbReference type="ARBA" id="ARBA00022989"/>
    </source>
</evidence>
<evidence type="ECO:0000313" key="14">
    <source>
        <dbReference type="Ensembl" id="ENSPPYP00000041571.1"/>
    </source>
</evidence>
<evidence type="ECO:0000256" key="2">
    <source>
        <dbReference type="ARBA" id="ARBA00009295"/>
    </source>
</evidence>
<keyword evidence="8" id="KW-0443">Lipid metabolism</keyword>
<feature type="transmembrane region" description="Helical" evidence="12">
    <location>
        <begin position="77"/>
        <end position="97"/>
    </location>
</feature>
<dbReference type="InterPro" id="IPR015876">
    <property type="entry name" value="Acyl-CoA_DS"/>
</dbReference>
<dbReference type="GO" id="GO:0004768">
    <property type="term" value="F:stearoyl-CoA 9-desaturase activity"/>
    <property type="evidence" value="ECO:0007669"/>
    <property type="project" value="TreeGrafter"/>
</dbReference>
<keyword evidence="7 11" id="KW-0560">Oxidoreductase</keyword>
<dbReference type="CDD" id="cd03505">
    <property type="entry name" value="Delta9-FADS-like"/>
    <property type="match status" value="1"/>
</dbReference>
<feature type="transmembrane region" description="Helical" evidence="12">
    <location>
        <begin position="45"/>
        <end position="65"/>
    </location>
</feature>
<keyword evidence="4 11" id="KW-0812">Transmembrane</keyword>
<dbReference type="GO" id="GO:0005506">
    <property type="term" value="F:iron ion binding"/>
    <property type="evidence" value="ECO:0007669"/>
    <property type="project" value="TreeGrafter"/>
</dbReference>
<dbReference type="GO" id="GO:0005789">
    <property type="term" value="C:endoplasmic reticulum membrane"/>
    <property type="evidence" value="ECO:0007669"/>
    <property type="project" value="TreeGrafter"/>
</dbReference>
<organism evidence="13">
    <name type="scientific">Pongo abelii</name>
    <name type="common">Sumatran orangutan</name>
    <name type="synonym">Pongo pygmaeus abelii</name>
    <dbReference type="NCBI Taxonomy" id="9601"/>
    <lineage>
        <taxon>Eukaryota</taxon>
        <taxon>Metazoa</taxon>
        <taxon>Chordata</taxon>
        <taxon>Craniata</taxon>
        <taxon>Vertebrata</taxon>
        <taxon>Euteleostomi</taxon>
        <taxon>Mammalia</taxon>
        <taxon>Eutheria</taxon>
        <taxon>Euarchontoglires</taxon>
        <taxon>Primates</taxon>
        <taxon>Haplorrhini</taxon>
        <taxon>Catarrhini</taxon>
        <taxon>Hominidae</taxon>
        <taxon>Pongo</taxon>
    </lineage>
</organism>
<evidence type="ECO:0000256" key="7">
    <source>
        <dbReference type="ARBA" id="ARBA00023002"/>
    </source>
</evidence>
<evidence type="ECO:0000256" key="3">
    <source>
        <dbReference type="ARBA" id="ARBA00022516"/>
    </source>
</evidence>
<protein>
    <submittedName>
        <fullName evidence="13">SCD5 isoform 2</fullName>
    </submittedName>
    <submittedName>
        <fullName evidence="14">Stearoyl-CoA desaturase 5</fullName>
    </submittedName>
</protein>
<keyword evidence="6 12" id="KW-1133">Transmembrane helix</keyword>
<comment type="similarity">
    <text evidence="2 11">Belongs to the fatty acid desaturase type 1 family.</text>
</comment>
<evidence type="ECO:0000256" key="10">
    <source>
        <dbReference type="ARBA" id="ARBA00023160"/>
    </source>
</evidence>
<proteinExistence type="inferred from homology"/>
<name>A0A2J8V4I0_PONAB</name>
<reference evidence="13" key="2">
    <citation type="submission" date="2017-12" db="EMBL/GenBank/DDBJ databases">
        <title>High-resolution comparative analysis of great ape genomes.</title>
        <authorList>
            <person name="Pollen A."/>
            <person name="Hastie A."/>
            <person name="Hormozdiari F."/>
            <person name="Dougherty M."/>
            <person name="Liu R."/>
            <person name="Chaisson M."/>
            <person name="Hoppe E."/>
            <person name="Hill C."/>
            <person name="Pang A."/>
            <person name="Hillier L."/>
            <person name="Baker C."/>
            <person name="Armstrong J."/>
            <person name="Shendure J."/>
            <person name="Paten B."/>
            <person name="Wilson R."/>
            <person name="Chao H."/>
            <person name="Schneider V."/>
            <person name="Ventura M."/>
            <person name="Kronenberg Z."/>
            <person name="Murali S."/>
            <person name="Gordon D."/>
            <person name="Cantsilieris S."/>
            <person name="Munson K."/>
            <person name="Nelson B."/>
            <person name="Raja A."/>
            <person name="Underwood J."/>
            <person name="Diekhans M."/>
            <person name="Fiddes I."/>
            <person name="Haussler D."/>
            <person name="Eichler E."/>
        </authorList>
    </citation>
    <scope>NUCLEOTIDE SEQUENCE [LARGE SCALE GENOMIC DNA]</scope>
    <source>
        <strain evidence="13">Susie</strain>
    </source>
</reference>
<dbReference type="PANTHER" id="PTHR11351:SF100">
    <property type="entry name" value="STEAROYL-COA DESATURASE 5"/>
    <property type="match status" value="1"/>
</dbReference>
<gene>
    <name evidence="14" type="primary">SCD5</name>
    <name evidence="13" type="ORF">CR201_G0022382</name>
</gene>
<dbReference type="GeneTree" id="ENSGT00940000162090"/>
<evidence type="ECO:0000256" key="9">
    <source>
        <dbReference type="ARBA" id="ARBA00023136"/>
    </source>
</evidence>
<evidence type="ECO:0000256" key="11">
    <source>
        <dbReference type="RuleBase" id="RU000581"/>
    </source>
</evidence>
<evidence type="ECO:0000256" key="12">
    <source>
        <dbReference type="SAM" id="Phobius"/>
    </source>
</evidence>
<keyword evidence="9 12" id="KW-0472">Membrane</keyword>
<evidence type="ECO:0000256" key="4">
    <source>
        <dbReference type="ARBA" id="ARBA00022692"/>
    </source>
</evidence>
<evidence type="ECO:0000313" key="13">
    <source>
        <dbReference type="EMBL" id="PNJ52401.1"/>
    </source>
</evidence>
<dbReference type="Ensembl" id="ENSPPYT00000061403.1">
    <property type="protein sequence ID" value="ENSPPYP00000041571.1"/>
    <property type="gene ID" value="ENSPPYG00000014889.2"/>
</dbReference>
<comment type="domain">
    <text evidence="11">The histidine box domains are involved in binding the catalytic metal ions.</text>
</comment>